<protein>
    <submittedName>
        <fullName evidence="1">Uncharacterized protein</fullName>
    </submittedName>
</protein>
<gene>
    <name evidence="1" type="ORF">EW146_g7732</name>
</gene>
<name>A0A4S4LJZ7_9AGAM</name>
<reference evidence="1 2" key="1">
    <citation type="submission" date="2019-02" db="EMBL/GenBank/DDBJ databases">
        <title>Genome sequencing of the rare red list fungi Bondarzewia mesenterica.</title>
        <authorList>
            <person name="Buettner E."/>
            <person name="Kellner H."/>
        </authorList>
    </citation>
    <scope>NUCLEOTIDE SEQUENCE [LARGE SCALE GENOMIC DNA]</scope>
    <source>
        <strain evidence="1 2">DSM 108281</strain>
    </source>
</reference>
<comment type="caution">
    <text evidence="1">The sequence shown here is derived from an EMBL/GenBank/DDBJ whole genome shotgun (WGS) entry which is preliminary data.</text>
</comment>
<dbReference type="Proteomes" id="UP000310158">
    <property type="component" value="Unassembled WGS sequence"/>
</dbReference>
<evidence type="ECO:0000313" key="2">
    <source>
        <dbReference type="Proteomes" id="UP000310158"/>
    </source>
</evidence>
<keyword evidence="2" id="KW-1185">Reference proteome</keyword>
<dbReference type="AlphaFoldDB" id="A0A4S4LJZ7"/>
<evidence type="ECO:0000313" key="1">
    <source>
        <dbReference type="EMBL" id="THH12406.1"/>
    </source>
</evidence>
<dbReference type="OrthoDB" id="3257543at2759"/>
<organism evidence="1 2">
    <name type="scientific">Bondarzewia mesenterica</name>
    <dbReference type="NCBI Taxonomy" id="1095465"/>
    <lineage>
        <taxon>Eukaryota</taxon>
        <taxon>Fungi</taxon>
        <taxon>Dikarya</taxon>
        <taxon>Basidiomycota</taxon>
        <taxon>Agaricomycotina</taxon>
        <taxon>Agaricomycetes</taxon>
        <taxon>Russulales</taxon>
        <taxon>Bondarzewiaceae</taxon>
        <taxon>Bondarzewia</taxon>
    </lineage>
</organism>
<proteinExistence type="predicted"/>
<dbReference type="EMBL" id="SGPL01000469">
    <property type="protein sequence ID" value="THH12406.1"/>
    <property type="molecule type" value="Genomic_DNA"/>
</dbReference>
<accession>A0A4S4LJZ7</accession>
<sequence length="85" mass="9850">MLKLEWQSNRQKAAGLIIFSMDDSCRGILDSLEDDPITIWAKLESTVHEKRAGSPFNVLEDRFSIRKKDESLQSLIHKIDEAMRF</sequence>